<dbReference type="AlphaFoldDB" id="A0A5A5T815"/>
<reference evidence="9 10" key="1">
    <citation type="submission" date="2019-01" db="EMBL/GenBank/DDBJ databases">
        <title>Draft genome sequence of Dictyobacter sp. Uno17.</title>
        <authorList>
            <person name="Wang C.M."/>
            <person name="Zheng Y."/>
            <person name="Sakai Y."/>
            <person name="Abe K."/>
            <person name="Yokota A."/>
            <person name="Yabe S."/>
        </authorList>
    </citation>
    <scope>NUCLEOTIDE SEQUENCE [LARGE SCALE GENOMIC DNA]</scope>
    <source>
        <strain evidence="9 10">Uno17</strain>
    </source>
</reference>
<evidence type="ECO:0000313" key="10">
    <source>
        <dbReference type="Proteomes" id="UP000322530"/>
    </source>
</evidence>
<sequence>MEHPTTLEHLTTPWERITNENALMSFVDTLLRGCGQVMFQNNPLTGLLILIGIFVNSSLLGITGIIGLVVSTLTALVLRADRSVIRAGLFGFNGILTGIGIAFFLNWNAMLLVYICIASILSSIVMMALSNLLGDRDIPALTAPFVITTWLFLFAVFLFSRLEPSQAIQPALLKPGMSVQTDLRPFPTTLIGSGNTPLNLVEAFFRGIGEVFFQDNLITGVIFLVAILINSRISALFAALGSLVGLLSGLFLLGGNGYWAYHGLYSFNAVLCAIAIGGVFYVLTWQSALYALFCALIATIITASISVLLSPFGMPTLTAPFVLTTWLFILPKAGFRALLPVTLRDVTNPERIRRMYREGALAH</sequence>
<dbReference type="InterPro" id="IPR004937">
    <property type="entry name" value="Urea_transporter"/>
</dbReference>
<evidence type="ECO:0000256" key="3">
    <source>
        <dbReference type="ARBA" id="ARBA00022475"/>
    </source>
</evidence>
<dbReference type="PIRSF" id="PIRSF016502">
    <property type="entry name" value="Urea_transporter"/>
    <property type="match status" value="1"/>
</dbReference>
<feature type="site" description="Important for channel permeability" evidence="7">
    <location>
        <position position="318"/>
    </location>
</feature>
<protein>
    <submittedName>
        <fullName evidence="9">Urea transporter</fullName>
    </submittedName>
</protein>
<evidence type="ECO:0000256" key="7">
    <source>
        <dbReference type="PIRSR" id="PIRSR016502-1"/>
    </source>
</evidence>
<feature type="transmembrane region" description="Helical" evidence="8">
    <location>
        <begin position="211"/>
        <end position="229"/>
    </location>
</feature>
<evidence type="ECO:0000256" key="6">
    <source>
        <dbReference type="ARBA" id="ARBA00023136"/>
    </source>
</evidence>
<dbReference type="Proteomes" id="UP000322530">
    <property type="component" value="Unassembled WGS sequence"/>
</dbReference>
<keyword evidence="3" id="KW-1003">Cell membrane</keyword>
<dbReference type="InterPro" id="IPR029020">
    <property type="entry name" value="Ammonium/urea_transptr"/>
</dbReference>
<feature type="transmembrane region" description="Helical" evidence="8">
    <location>
        <begin position="140"/>
        <end position="160"/>
    </location>
</feature>
<dbReference type="GO" id="GO:0005886">
    <property type="term" value="C:plasma membrane"/>
    <property type="evidence" value="ECO:0007669"/>
    <property type="project" value="UniProtKB-SubCell"/>
</dbReference>
<dbReference type="GO" id="GO:0015204">
    <property type="term" value="F:urea transmembrane transporter activity"/>
    <property type="evidence" value="ECO:0007669"/>
    <property type="project" value="InterPro"/>
</dbReference>
<dbReference type="OrthoDB" id="279428at2"/>
<accession>A0A5A5T815</accession>
<keyword evidence="6 8" id="KW-0472">Membrane</keyword>
<dbReference type="RefSeq" id="WP_149400150.1">
    <property type="nucleotide sequence ID" value="NZ_BIXY01000006.1"/>
</dbReference>
<feature type="transmembrane region" description="Helical" evidence="8">
    <location>
        <begin position="84"/>
        <end position="105"/>
    </location>
</feature>
<evidence type="ECO:0000313" key="9">
    <source>
        <dbReference type="EMBL" id="GCF07109.1"/>
    </source>
</evidence>
<dbReference type="PANTHER" id="PTHR10464:SF4">
    <property type="entry name" value="UREA TRANSPORTER"/>
    <property type="match status" value="1"/>
</dbReference>
<evidence type="ECO:0000256" key="1">
    <source>
        <dbReference type="ARBA" id="ARBA00004651"/>
    </source>
</evidence>
<comment type="subcellular location">
    <subcellularLocation>
        <location evidence="1">Cell membrane</location>
        <topology evidence="1">Multi-pass membrane protein</topology>
    </subcellularLocation>
</comment>
<dbReference type="Pfam" id="PF03253">
    <property type="entry name" value="UT"/>
    <property type="match status" value="1"/>
</dbReference>
<feature type="transmembrane region" description="Helical" evidence="8">
    <location>
        <begin position="47"/>
        <end position="77"/>
    </location>
</feature>
<evidence type="ECO:0000256" key="5">
    <source>
        <dbReference type="ARBA" id="ARBA00022989"/>
    </source>
</evidence>
<dbReference type="Gene3D" id="1.10.3430.10">
    <property type="entry name" value="Ammonium transporter AmtB like domains"/>
    <property type="match status" value="1"/>
</dbReference>
<evidence type="ECO:0000256" key="2">
    <source>
        <dbReference type="ARBA" id="ARBA00005914"/>
    </source>
</evidence>
<comment type="similarity">
    <text evidence="2">Belongs to the urea transporter family.</text>
</comment>
<feature type="transmembrane region" description="Helical" evidence="8">
    <location>
        <begin position="265"/>
        <end position="283"/>
    </location>
</feature>
<keyword evidence="10" id="KW-1185">Reference proteome</keyword>
<name>A0A5A5T815_9CHLR</name>
<keyword evidence="5 8" id="KW-1133">Transmembrane helix</keyword>
<comment type="caution">
    <text evidence="9">The sequence shown here is derived from an EMBL/GenBank/DDBJ whole genome shotgun (WGS) entry which is preliminary data.</text>
</comment>
<feature type="transmembrane region" description="Helical" evidence="8">
    <location>
        <begin position="111"/>
        <end position="133"/>
    </location>
</feature>
<evidence type="ECO:0000256" key="8">
    <source>
        <dbReference type="SAM" id="Phobius"/>
    </source>
</evidence>
<dbReference type="PANTHER" id="PTHR10464">
    <property type="entry name" value="UREA TRANSPORTER"/>
    <property type="match status" value="1"/>
</dbReference>
<dbReference type="EMBL" id="BIXY01000006">
    <property type="protein sequence ID" value="GCF07109.1"/>
    <property type="molecule type" value="Genomic_DNA"/>
</dbReference>
<evidence type="ECO:0000256" key="4">
    <source>
        <dbReference type="ARBA" id="ARBA00022692"/>
    </source>
</evidence>
<feature type="transmembrane region" description="Helical" evidence="8">
    <location>
        <begin position="236"/>
        <end position="259"/>
    </location>
</feature>
<gene>
    <name evidence="9" type="ORF">KDI_06730</name>
</gene>
<organism evidence="9 10">
    <name type="scientific">Dictyobacter arantiisoli</name>
    <dbReference type="NCBI Taxonomy" id="2014874"/>
    <lineage>
        <taxon>Bacteria</taxon>
        <taxon>Bacillati</taxon>
        <taxon>Chloroflexota</taxon>
        <taxon>Ktedonobacteria</taxon>
        <taxon>Ktedonobacterales</taxon>
        <taxon>Dictyobacteraceae</taxon>
        <taxon>Dictyobacter</taxon>
    </lineage>
</organism>
<feature type="transmembrane region" description="Helical" evidence="8">
    <location>
        <begin position="290"/>
        <end position="309"/>
    </location>
</feature>
<proteinExistence type="inferred from homology"/>
<feature type="transmembrane region" description="Helical" evidence="8">
    <location>
        <begin position="321"/>
        <end position="343"/>
    </location>
</feature>
<keyword evidence="4 8" id="KW-0812">Transmembrane</keyword>